<dbReference type="GO" id="GO:0004527">
    <property type="term" value="F:exonuclease activity"/>
    <property type="evidence" value="ECO:0007669"/>
    <property type="project" value="UniProtKB-KW"/>
</dbReference>
<gene>
    <name evidence="4" type="ORF">SAMN04488558_102147</name>
</gene>
<evidence type="ECO:0000259" key="3">
    <source>
        <dbReference type="SMART" id="SM00849"/>
    </source>
</evidence>
<dbReference type="OrthoDB" id="9803916at2"/>
<evidence type="ECO:0000313" key="4">
    <source>
        <dbReference type="EMBL" id="SEP82984.1"/>
    </source>
</evidence>
<dbReference type="InterPro" id="IPR036866">
    <property type="entry name" value="RibonucZ/Hydroxyglut_hydro"/>
</dbReference>
<dbReference type="SMART" id="SM00849">
    <property type="entry name" value="Lactamase_B"/>
    <property type="match status" value="1"/>
</dbReference>
<dbReference type="Gene3D" id="3.40.50.10710">
    <property type="entry name" value="Metallo-hydrolase/oxidoreductase"/>
    <property type="match status" value="1"/>
</dbReference>
<organism evidence="4 5">
    <name type="scientific">Ignavigranum ruoffiae</name>
    <dbReference type="NCBI Taxonomy" id="89093"/>
    <lineage>
        <taxon>Bacteria</taxon>
        <taxon>Bacillati</taxon>
        <taxon>Bacillota</taxon>
        <taxon>Bacilli</taxon>
        <taxon>Lactobacillales</taxon>
        <taxon>Aerococcaceae</taxon>
        <taxon>Ignavigranum</taxon>
    </lineage>
</organism>
<dbReference type="STRING" id="89093.SAMN04488558_102147"/>
<dbReference type="InterPro" id="IPR001279">
    <property type="entry name" value="Metallo-B-lactamas"/>
</dbReference>
<dbReference type="SUPFAM" id="SSF56281">
    <property type="entry name" value="Metallo-hydrolase/oxidoreductase"/>
    <property type="match status" value="1"/>
</dbReference>
<evidence type="ECO:0000256" key="2">
    <source>
        <dbReference type="ARBA" id="ARBA00022884"/>
    </source>
</evidence>
<dbReference type="RefSeq" id="WP_092570597.1">
    <property type="nucleotide sequence ID" value="NZ_FOEN01000002.1"/>
</dbReference>
<feature type="domain" description="Metallo-beta-lactamase" evidence="3">
    <location>
        <begin position="16"/>
        <end position="216"/>
    </location>
</feature>
<keyword evidence="2" id="KW-0694">RNA-binding</keyword>
<dbReference type="Proteomes" id="UP000198833">
    <property type="component" value="Unassembled WGS sequence"/>
</dbReference>
<dbReference type="InterPro" id="IPR042173">
    <property type="entry name" value="RNase_J_2"/>
</dbReference>
<dbReference type="GO" id="GO:0003723">
    <property type="term" value="F:RNA binding"/>
    <property type="evidence" value="ECO:0007669"/>
    <property type="project" value="UniProtKB-KW"/>
</dbReference>
<keyword evidence="5" id="KW-1185">Reference proteome</keyword>
<keyword evidence="1" id="KW-0540">Nuclease</keyword>
<dbReference type="EMBL" id="FOEN01000002">
    <property type="protein sequence ID" value="SEP82984.1"/>
    <property type="molecule type" value="Genomic_DNA"/>
</dbReference>
<dbReference type="PANTHER" id="PTHR43694:SF1">
    <property type="entry name" value="RIBONUCLEASE J"/>
    <property type="match status" value="1"/>
</dbReference>
<keyword evidence="1" id="KW-0269">Exonuclease</keyword>
<dbReference type="Gene3D" id="3.60.15.10">
    <property type="entry name" value="Ribonuclease Z/Hydroxyacylglutathione hydrolase-like"/>
    <property type="match status" value="1"/>
</dbReference>
<keyword evidence="1" id="KW-0378">Hydrolase</keyword>
<evidence type="ECO:0000313" key="5">
    <source>
        <dbReference type="Proteomes" id="UP000198833"/>
    </source>
</evidence>
<name>A0A1H9B206_9LACT</name>
<proteinExistence type="predicted"/>
<dbReference type="Pfam" id="PF12706">
    <property type="entry name" value="Lactamase_B_2"/>
    <property type="match status" value="1"/>
</dbReference>
<reference evidence="4 5" key="1">
    <citation type="submission" date="2016-10" db="EMBL/GenBank/DDBJ databases">
        <authorList>
            <person name="de Groot N.N."/>
        </authorList>
    </citation>
    <scope>NUCLEOTIDE SEQUENCE [LARGE SCALE GENOMIC DNA]</scope>
    <source>
        <strain evidence="4 5">DSM 15695</strain>
    </source>
</reference>
<dbReference type="AlphaFoldDB" id="A0A1H9B206"/>
<accession>A0A1H9B206</accession>
<protein>
    <submittedName>
        <fullName evidence="4">Ribonuclease J</fullName>
    </submittedName>
</protein>
<dbReference type="PANTHER" id="PTHR43694">
    <property type="entry name" value="RIBONUCLEASE J"/>
    <property type="match status" value="1"/>
</dbReference>
<sequence length="446" mass="50412">MTATRIQFLAGLDTIGGNIILIEHGDYRVITDFGAQVGAQAKDLLDLSKTVELIEAGLLPKVDGIYPQEQVQRSQIQSYQSRQKETIICLSHLHIDHLGSLKHVSPELSVYASAEALPLYQQLVNHGFLPDYQLELRPVEAEVPLEFGPFKIRYRQSDHDTLGASAIFIECSDGQLIHSGDLRLTGFHPERVWTWALEARQKQVDLLLLEGTSFSEFADRQTPVALALAELMTPLQAPSELGLLQKIKNLLTQHPDQLFTFNGYPQNVERFIQLVELCQQCERQVLVQEAFYHFIQPFLPAHLIVKSFNQAGLVDIHSDPGSYLIQVDQDFLEIIDQLPRGSYLHSNGEPLGFFMPGYEAFVRGIVERGWKFYQADVSGHAEQRDLLNLAYLIQAKGVLPWHSFNPLEFGQALNQQGLATCLPVKHQWYTIEEIKSMIDLQKEGMA</sequence>
<evidence type="ECO:0000256" key="1">
    <source>
        <dbReference type="ARBA" id="ARBA00022839"/>
    </source>
</evidence>